<evidence type="ECO:0000313" key="2">
    <source>
        <dbReference type="EMBL" id="GFU53244.1"/>
    </source>
</evidence>
<dbReference type="Proteomes" id="UP000887013">
    <property type="component" value="Unassembled WGS sequence"/>
</dbReference>
<accession>A0A8X6QY42</accession>
<proteinExistence type="predicted"/>
<feature type="region of interest" description="Disordered" evidence="1">
    <location>
        <begin position="26"/>
        <end position="48"/>
    </location>
</feature>
<keyword evidence="3" id="KW-1185">Reference proteome</keyword>
<sequence length="48" mass="5403">VRCRGAIHLLISMISRYPSWESIPLEGSQPWKPDPSRAATSLSFNFEA</sequence>
<reference evidence="2" key="1">
    <citation type="submission" date="2020-08" db="EMBL/GenBank/DDBJ databases">
        <title>Multicomponent nature underlies the extraordinary mechanical properties of spider dragline silk.</title>
        <authorList>
            <person name="Kono N."/>
            <person name="Nakamura H."/>
            <person name="Mori M."/>
            <person name="Yoshida Y."/>
            <person name="Ohtoshi R."/>
            <person name="Malay A.D."/>
            <person name="Moran D.A.P."/>
            <person name="Tomita M."/>
            <person name="Numata K."/>
            <person name="Arakawa K."/>
        </authorList>
    </citation>
    <scope>NUCLEOTIDE SEQUENCE</scope>
</reference>
<evidence type="ECO:0000256" key="1">
    <source>
        <dbReference type="SAM" id="MobiDB-lite"/>
    </source>
</evidence>
<evidence type="ECO:0000313" key="3">
    <source>
        <dbReference type="Proteomes" id="UP000887013"/>
    </source>
</evidence>
<dbReference type="EMBL" id="BMAW01038756">
    <property type="protein sequence ID" value="GFU53244.1"/>
    <property type="molecule type" value="Genomic_DNA"/>
</dbReference>
<feature type="non-terminal residue" evidence="2">
    <location>
        <position position="1"/>
    </location>
</feature>
<comment type="caution">
    <text evidence="2">The sequence shown here is derived from an EMBL/GenBank/DDBJ whole genome shotgun (WGS) entry which is preliminary data.</text>
</comment>
<dbReference type="AlphaFoldDB" id="A0A8X6QY42"/>
<name>A0A8X6QY42_NEPPI</name>
<feature type="compositionally biased region" description="Polar residues" evidence="1">
    <location>
        <begin position="38"/>
        <end position="48"/>
    </location>
</feature>
<gene>
    <name evidence="2" type="ORF">NPIL_439591</name>
</gene>
<organism evidence="2 3">
    <name type="scientific">Nephila pilipes</name>
    <name type="common">Giant wood spider</name>
    <name type="synonym">Nephila maculata</name>
    <dbReference type="NCBI Taxonomy" id="299642"/>
    <lineage>
        <taxon>Eukaryota</taxon>
        <taxon>Metazoa</taxon>
        <taxon>Ecdysozoa</taxon>
        <taxon>Arthropoda</taxon>
        <taxon>Chelicerata</taxon>
        <taxon>Arachnida</taxon>
        <taxon>Araneae</taxon>
        <taxon>Araneomorphae</taxon>
        <taxon>Entelegynae</taxon>
        <taxon>Araneoidea</taxon>
        <taxon>Nephilidae</taxon>
        <taxon>Nephila</taxon>
    </lineage>
</organism>
<protein>
    <submittedName>
        <fullName evidence="2">Uncharacterized protein</fullName>
    </submittedName>
</protein>